<reference evidence="1" key="1">
    <citation type="journal article" date="2022" name="bioRxiv">
        <title>Sequencing and chromosome-scale assembly of the giantPleurodeles waltlgenome.</title>
        <authorList>
            <person name="Brown T."/>
            <person name="Elewa A."/>
            <person name="Iarovenko S."/>
            <person name="Subramanian E."/>
            <person name="Araus A.J."/>
            <person name="Petzold A."/>
            <person name="Susuki M."/>
            <person name="Suzuki K.-i.T."/>
            <person name="Hayashi T."/>
            <person name="Toyoda A."/>
            <person name="Oliveira C."/>
            <person name="Osipova E."/>
            <person name="Leigh N.D."/>
            <person name="Simon A."/>
            <person name="Yun M.H."/>
        </authorList>
    </citation>
    <scope>NUCLEOTIDE SEQUENCE</scope>
    <source>
        <strain evidence="1">20211129_DDA</strain>
        <tissue evidence="1">Liver</tissue>
    </source>
</reference>
<dbReference type="EMBL" id="JANPWB010000003">
    <property type="protein sequence ID" value="KAJ1197443.1"/>
    <property type="molecule type" value="Genomic_DNA"/>
</dbReference>
<organism evidence="1 2">
    <name type="scientific">Pleurodeles waltl</name>
    <name type="common">Iberian ribbed newt</name>
    <dbReference type="NCBI Taxonomy" id="8319"/>
    <lineage>
        <taxon>Eukaryota</taxon>
        <taxon>Metazoa</taxon>
        <taxon>Chordata</taxon>
        <taxon>Craniata</taxon>
        <taxon>Vertebrata</taxon>
        <taxon>Euteleostomi</taxon>
        <taxon>Amphibia</taxon>
        <taxon>Batrachia</taxon>
        <taxon>Caudata</taxon>
        <taxon>Salamandroidea</taxon>
        <taxon>Salamandridae</taxon>
        <taxon>Pleurodelinae</taxon>
        <taxon>Pleurodeles</taxon>
    </lineage>
</organism>
<dbReference type="AlphaFoldDB" id="A0AAV7V821"/>
<proteinExistence type="predicted"/>
<evidence type="ECO:0000313" key="2">
    <source>
        <dbReference type="Proteomes" id="UP001066276"/>
    </source>
</evidence>
<dbReference type="Proteomes" id="UP001066276">
    <property type="component" value="Chromosome 2_1"/>
</dbReference>
<accession>A0AAV7V821</accession>
<comment type="caution">
    <text evidence="1">The sequence shown here is derived from an EMBL/GenBank/DDBJ whole genome shotgun (WGS) entry which is preliminary data.</text>
</comment>
<evidence type="ECO:0000313" key="1">
    <source>
        <dbReference type="EMBL" id="KAJ1197443.1"/>
    </source>
</evidence>
<sequence>MSSTRPAEVPEDCSPPVDCVSTWRRSSRPRRQFVVSGSHVPALLTRYCRRAVDAGDLEEQELWVLSVYGNNYSFHQVFVYHVFIGQLILVTSREMDFEVNEGFSRLQHKLKQDHI</sequence>
<keyword evidence="2" id="KW-1185">Reference proteome</keyword>
<gene>
    <name evidence="1" type="ORF">NDU88_001303</name>
</gene>
<name>A0AAV7V821_PLEWA</name>
<protein>
    <submittedName>
        <fullName evidence="1">Uncharacterized protein</fullName>
    </submittedName>
</protein>